<evidence type="ECO:0000313" key="4">
    <source>
        <dbReference type="Proteomes" id="UP000029074"/>
    </source>
</evidence>
<comment type="caution">
    <text evidence="1">The sequence shown here is derived from an EMBL/GenBank/DDBJ whole genome shotgun (WGS) entry which is preliminary data.</text>
</comment>
<name>D1NWW0_9BIFI</name>
<evidence type="ECO:0000313" key="3">
    <source>
        <dbReference type="Proteomes" id="UP000003656"/>
    </source>
</evidence>
<keyword evidence="4" id="KW-1185">Reference proteome</keyword>
<proteinExistence type="predicted"/>
<gene>
    <name evidence="2" type="ORF">BGLCM_1451</name>
    <name evidence="1" type="ORF">BIFGAL_04367</name>
</gene>
<reference evidence="2 4" key="2">
    <citation type="submission" date="2014-03" db="EMBL/GenBank/DDBJ databases">
        <title>Genomics of Bifidobacteria.</title>
        <authorList>
            <person name="Ventura M."/>
            <person name="Milani C."/>
            <person name="Lugli G.A."/>
        </authorList>
    </citation>
    <scope>NUCLEOTIDE SEQUENCE [LARGE SCALE GENOMIC DNA]</scope>
    <source>
        <strain evidence="2 4">LMG 11596</strain>
    </source>
</reference>
<accession>D1NWW0</accession>
<dbReference type="Proteomes" id="UP000003656">
    <property type="component" value="Unassembled WGS sequence"/>
</dbReference>
<protein>
    <submittedName>
        <fullName evidence="1">Uncharacterized protein</fullName>
    </submittedName>
</protein>
<dbReference type="EMBL" id="ABXB03000006">
    <property type="protein sequence ID" value="EFA22169.1"/>
    <property type="molecule type" value="Genomic_DNA"/>
</dbReference>
<organism evidence="1 3">
    <name type="scientific">Bifidobacterium gallicum DSM 20093 = LMG 11596</name>
    <dbReference type="NCBI Taxonomy" id="561180"/>
    <lineage>
        <taxon>Bacteria</taxon>
        <taxon>Bacillati</taxon>
        <taxon>Actinomycetota</taxon>
        <taxon>Actinomycetes</taxon>
        <taxon>Bifidobacteriales</taxon>
        <taxon>Bifidobacteriaceae</taxon>
        <taxon>Bifidobacterium</taxon>
    </lineage>
</organism>
<dbReference type="AlphaFoldDB" id="D1NWW0"/>
<sequence>MVQNGSDVHIHQLIIGLITSYSGAHFHYYELLHTNAAASYASCRKKLIEQVSVMYANWFA</sequence>
<dbReference type="EMBL" id="JGYW01000010">
    <property type="protein sequence ID" value="KFI57506.1"/>
    <property type="molecule type" value="Genomic_DNA"/>
</dbReference>
<evidence type="ECO:0000313" key="1">
    <source>
        <dbReference type="EMBL" id="EFA22169.1"/>
    </source>
</evidence>
<dbReference type="Proteomes" id="UP000029074">
    <property type="component" value="Unassembled WGS sequence"/>
</dbReference>
<evidence type="ECO:0000313" key="2">
    <source>
        <dbReference type="EMBL" id="KFI57506.1"/>
    </source>
</evidence>
<reference evidence="1 3" key="1">
    <citation type="submission" date="2009-11" db="EMBL/GenBank/DDBJ databases">
        <authorList>
            <person name="Weinstock G."/>
            <person name="Sodergren E."/>
            <person name="Clifton S."/>
            <person name="Fulton L."/>
            <person name="Fulton B."/>
            <person name="Courtney L."/>
            <person name="Fronick C."/>
            <person name="Harrison M."/>
            <person name="Strong C."/>
            <person name="Farmer C."/>
            <person name="Delahaunty K."/>
            <person name="Markovic C."/>
            <person name="Hall O."/>
            <person name="Minx P."/>
            <person name="Tomlinson C."/>
            <person name="Mitreva M."/>
            <person name="Nelson J."/>
            <person name="Hou S."/>
            <person name="Wollam A."/>
            <person name="Pepin K.H."/>
            <person name="Johnson M."/>
            <person name="Bhonagiri V."/>
            <person name="Nash W.E."/>
            <person name="Warren W."/>
            <person name="Chinwalla A."/>
            <person name="Mardis E.R."/>
            <person name="Wilson R.K."/>
        </authorList>
    </citation>
    <scope>NUCLEOTIDE SEQUENCE [LARGE SCALE GENOMIC DNA]</scope>
    <source>
        <strain evidence="1 3">DSM 20093</strain>
    </source>
</reference>